<keyword evidence="4" id="KW-0143">Chaperone</keyword>
<evidence type="ECO:0000256" key="4">
    <source>
        <dbReference type="RuleBase" id="RU364104"/>
    </source>
</evidence>
<gene>
    <name evidence="5" type="ORF">AMAG_02855</name>
</gene>
<evidence type="ECO:0000256" key="3">
    <source>
        <dbReference type="ARBA" id="ARBA00023157"/>
    </source>
</evidence>
<dbReference type="InterPro" id="IPR013892">
    <property type="entry name" value="Cyt_c_biogenesis_Cmc1-like"/>
</dbReference>
<dbReference type="PANTHER" id="PTHR22977:SF1">
    <property type="entry name" value="COX ASSEMBLY MITOCHONDRIAL PROTEIN 2 HOMOLOG"/>
    <property type="match status" value="1"/>
</dbReference>
<keyword evidence="2 4" id="KW-0496">Mitochondrion</keyword>
<reference evidence="5 6" key="1">
    <citation type="submission" date="2009-11" db="EMBL/GenBank/DDBJ databases">
        <title>Annotation of Allomyces macrogynus ATCC 38327.</title>
        <authorList>
            <consortium name="The Broad Institute Genome Sequencing Platform"/>
            <person name="Russ C."/>
            <person name="Cuomo C."/>
            <person name="Burger G."/>
            <person name="Gray M.W."/>
            <person name="Holland P.W.H."/>
            <person name="King N."/>
            <person name="Lang F.B.F."/>
            <person name="Roger A.J."/>
            <person name="Ruiz-Trillo I."/>
            <person name="Young S.K."/>
            <person name="Zeng Q."/>
            <person name="Gargeya S."/>
            <person name="Fitzgerald M."/>
            <person name="Haas B."/>
            <person name="Abouelleil A."/>
            <person name="Alvarado L."/>
            <person name="Arachchi H.M."/>
            <person name="Berlin A."/>
            <person name="Chapman S.B."/>
            <person name="Gearin G."/>
            <person name="Goldberg J."/>
            <person name="Griggs A."/>
            <person name="Gujja S."/>
            <person name="Hansen M."/>
            <person name="Heiman D."/>
            <person name="Howarth C."/>
            <person name="Larimer J."/>
            <person name="Lui A."/>
            <person name="MacDonald P.J.P."/>
            <person name="McCowen C."/>
            <person name="Montmayeur A."/>
            <person name="Murphy C."/>
            <person name="Neiman D."/>
            <person name="Pearson M."/>
            <person name="Priest M."/>
            <person name="Roberts A."/>
            <person name="Saif S."/>
            <person name="Shea T."/>
            <person name="Sisk P."/>
            <person name="Stolte C."/>
            <person name="Sykes S."/>
            <person name="Wortman J."/>
            <person name="Nusbaum C."/>
            <person name="Birren B."/>
        </authorList>
    </citation>
    <scope>NUCLEOTIDE SEQUENCE [LARGE SCALE GENOMIC DNA]</scope>
    <source>
        <strain evidence="5 6">ATCC 38327</strain>
    </source>
</reference>
<comment type="subcellular location">
    <subcellularLocation>
        <location evidence="4">Mitochondrion inner membrane</location>
    </subcellularLocation>
</comment>
<evidence type="ECO:0000256" key="2">
    <source>
        <dbReference type="ARBA" id="ARBA00023128"/>
    </source>
</evidence>
<dbReference type="VEuPathDB" id="FungiDB:AMAG_02855"/>
<name>A0A0L0S3X1_ALLM3</name>
<dbReference type="Proteomes" id="UP000054350">
    <property type="component" value="Unassembled WGS sequence"/>
</dbReference>
<dbReference type="PANTHER" id="PTHR22977">
    <property type="entry name" value="COX ASSEMBLY MITOCHONDRIAL PROTEIN"/>
    <property type="match status" value="1"/>
</dbReference>
<evidence type="ECO:0000313" key="6">
    <source>
        <dbReference type="Proteomes" id="UP000054350"/>
    </source>
</evidence>
<dbReference type="Pfam" id="PF08583">
    <property type="entry name" value="Cmc1"/>
    <property type="match status" value="1"/>
</dbReference>
<dbReference type="AlphaFoldDB" id="A0A0L0S3X1"/>
<keyword evidence="3" id="KW-1015">Disulfide bond</keyword>
<accession>A0A0L0S3X1</accession>
<sequence length="79" mass="9242">MHPTLQNPQLIQCAQIIEALEKCHKERTWAKFFGACNDLKLQLNDCLTEDYKARRAVNAADARARRQRAEETWNELDLK</sequence>
<proteinExistence type="inferred from homology"/>
<dbReference type="OrthoDB" id="532630at2759"/>
<dbReference type="eggNOG" id="KOG4148">
    <property type="taxonomic scope" value="Eukaryota"/>
</dbReference>
<reference evidence="6" key="2">
    <citation type="submission" date="2009-11" db="EMBL/GenBank/DDBJ databases">
        <title>The Genome Sequence of Allomyces macrogynus strain ATCC 38327.</title>
        <authorList>
            <consortium name="The Broad Institute Genome Sequencing Platform"/>
            <person name="Russ C."/>
            <person name="Cuomo C."/>
            <person name="Shea T."/>
            <person name="Young S.K."/>
            <person name="Zeng Q."/>
            <person name="Koehrsen M."/>
            <person name="Haas B."/>
            <person name="Borodovsky M."/>
            <person name="Guigo R."/>
            <person name="Alvarado L."/>
            <person name="Berlin A."/>
            <person name="Borenstein D."/>
            <person name="Chen Z."/>
            <person name="Engels R."/>
            <person name="Freedman E."/>
            <person name="Gellesch M."/>
            <person name="Goldberg J."/>
            <person name="Griggs A."/>
            <person name="Gujja S."/>
            <person name="Heiman D."/>
            <person name="Hepburn T."/>
            <person name="Howarth C."/>
            <person name="Jen D."/>
            <person name="Larson L."/>
            <person name="Lewis B."/>
            <person name="Mehta T."/>
            <person name="Park D."/>
            <person name="Pearson M."/>
            <person name="Roberts A."/>
            <person name="Saif S."/>
            <person name="Shenoy N."/>
            <person name="Sisk P."/>
            <person name="Stolte C."/>
            <person name="Sykes S."/>
            <person name="Walk T."/>
            <person name="White J."/>
            <person name="Yandava C."/>
            <person name="Burger G."/>
            <person name="Gray M.W."/>
            <person name="Holland P.W.H."/>
            <person name="King N."/>
            <person name="Lang F.B.F."/>
            <person name="Roger A.J."/>
            <person name="Ruiz-Trillo I."/>
            <person name="Lander E."/>
            <person name="Nusbaum C."/>
        </authorList>
    </citation>
    <scope>NUCLEOTIDE SEQUENCE [LARGE SCALE GENOMIC DNA]</scope>
    <source>
        <strain evidence="6">ATCC 38327</strain>
    </source>
</reference>
<dbReference type="EMBL" id="GG745331">
    <property type="protein sequence ID" value="KNE57105.1"/>
    <property type="molecule type" value="Genomic_DNA"/>
</dbReference>
<keyword evidence="6" id="KW-1185">Reference proteome</keyword>
<dbReference type="GO" id="GO:0005743">
    <property type="term" value="C:mitochondrial inner membrane"/>
    <property type="evidence" value="ECO:0007669"/>
    <property type="project" value="UniProtKB-SubCell"/>
</dbReference>
<keyword evidence="4" id="KW-0472">Membrane</keyword>
<dbReference type="STRING" id="578462.A0A0L0S3X1"/>
<comment type="similarity">
    <text evidence="1 4">Belongs to the CMC family.</text>
</comment>
<protein>
    <recommendedName>
        <fullName evidence="4">COX assembly mitochondrial protein</fullName>
    </recommendedName>
</protein>
<evidence type="ECO:0000256" key="1">
    <source>
        <dbReference type="ARBA" id="ARBA00007347"/>
    </source>
</evidence>
<keyword evidence="4" id="KW-0999">Mitochondrion inner membrane</keyword>
<evidence type="ECO:0000313" key="5">
    <source>
        <dbReference type="EMBL" id="KNE57105.1"/>
    </source>
</evidence>
<organism evidence="5 6">
    <name type="scientific">Allomyces macrogynus (strain ATCC 38327)</name>
    <name type="common">Allomyces javanicus var. macrogynus</name>
    <dbReference type="NCBI Taxonomy" id="578462"/>
    <lineage>
        <taxon>Eukaryota</taxon>
        <taxon>Fungi</taxon>
        <taxon>Fungi incertae sedis</taxon>
        <taxon>Blastocladiomycota</taxon>
        <taxon>Blastocladiomycetes</taxon>
        <taxon>Blastocladiales</taxon>
        <taxon>Blastocladiaceae</taxon>
        <taxon>Allomyces</taxon>
    </lineage>
</organism>
<comment type="function">
    <text evidence="4">Required for mitochondrial cytochrome c oxidase (COX) assembly and respiration.</text>
</comment>
<dbReference type="OMA" id="PYNANCE"/>